<feature type="transmembrane region" description="Helical" evidence="7">
    <location>
        <begin position="136"/>
        <end position="154"/>
    </location>
</feature>
<evidence type="ECO:0000256" key="2">
    <source>
        <dbReference type="ARBA" id="ARBA00022475"/>
    </source>
</evidence>
<dbReference type="PANTHER" id="PTHR47089:SF1">
    <property type="entry name" value="GUANOSINE ABC TRANSPORTER PERMEASE PROTEIN NUPP"/>
    <property type="match status" value="1"/>
</dbReference>
<dbReference type="GO" id="GO:0005886">
    <property type="term" value="C:plasma membrane"/>
    <property type="evidence" value="ECO:0007669"/>
    <property type="project" value="UniProtKB-SubCell"/>
</dbReference>
<dbReference type="Proteomes" id="UP000185772">
    <property type="component" value="Unassembled WGS sequence"/>
</dbReference>
<evidence type="ECO:0000313" key="9">
    <source>
        <dbReference type="Proteomes" id="UP000185772"/>
    </source>
</evidence>
<comment type="caution">
    <text evidence="8">The sequence shown here is derived from an EMBL/GenBank/DDBJ whole genome shotgun (WGS) entry which is preliminary data.</text>
</comment>
<feature type="region of interest" description="Disordered" evidence="6">
    <location>
        <begin position="426"/>
        <end position="449"/>
    </location>
</feature>
<dbReference type="Pfam" id="PF02653">
    <property type="entry name" value="BPD_transp_2"/>
    <property type="match status" value="1"/>
</dbReference>
<keyword evidence="3 7" id="KW-0812">Transmembrane</keyword>
<feature type="transmembrane region" description="Helical" evidence="7">
    <location>
        <begin position="55"/>
        <end position="76"/>
    </location>
</feature>
<dbReference type="PANTHER" id="PTHR47089">
    <property type="entry name" value="ABC TRANSPORTER, PERMEASE PROTEIN"/>
    <property type="match status" value="1"/>
</dbReference>
<evidence type="ECO:0000256" key="3">
    <source>
        <dbReference type="ARBA" id="ARBA00022692"/>
    </source>
</evidence>
<feature type="transmembrane region" description="Helical" evidence="7">
    <location>
        <begin position="268"/>
        <end position="286"/>
    </location>
</feature>
<accession>A0A1Q8VWQ9</accession>
<keyword evidence="4 7" id="KW-1133">Transmembrane helix</keyword>
<dbReference type="GO" id="GO:0022857">
    <property type="term" value="F:transmembrane transporter activity"/>
    <property type="evidence" value="ECO:0007669"/>
    <property type="project" value="InterPro"/>
</dbReference>
<organism evidence="8 9">
    <name type="scientific">Actinomyces oris</name>
    <dbReference type="NCBI Taxonomy" id="544580"/>
    <lineage>
        <taxon>Bacteria</taxon>
        <taxon>Bacillati</taxon>
        <taxon>Actinomycetota</taxon>
        <taxon>Actinomycetes</taxon>
        <taxon>Actinomycetales</taxon>
        <taxon>Actinomycetaceae</taxon>
        <taxon>Actinomyces</taxon>
    </lineage>
</organism>
<proteinExistence type="predicted"/>
<feature type="transmembrane region" description="Helical" evidence="7">
    <location>
        <begin position="393"/>
        <end position="413"/>
    </location>
</feature>
<evidence type="ECO:0000256" key="5">
    <source>
        <dbReference type="ARBA" id="ARBA00023136"/>
    </source>
</evidence>
<dbReference type="AlphaFoldDB" id="A0A1Q8VWQ9"/>
<evidence type="ECO:0000256" key="7">
    <source>
        <dbReference type="SAM" id="Phobius"/>
    </source>
</evidence>
<feature type="region of interest" description="Disordered" evidence="6">
    <location>
        <begin position="1"/>
        <end position="40"/>
    </location>
</feature>
<evidence type="ECO:0000256" key="6">
    <source>
        <dbReference type="SAM" id="MobiDB-lite"/>
    </source>
</evidence>
<sequence length="449" mass="46251">MSTPTTGSSTEATPRPPSEDEDRPEKRTERGLSGQSGSRPAGQAALLRQVASSPAVVGLLAVLTALILSSILILAADSEVRYTATYLFNRPGDFLHATASTLSEAYSSLLRGAVFDWRATTGVRMIRPITDTLTNATPLIIAGLGMAVAFRAGLFNIGGQGQMILGAITACYVGIAWNLPPVAHLLLAVVGAALGGLVWGGIAGVLKARTGANEVIVTIMLNSIAAHLLSQVLSLKAFNGEGETGNRKSLTVADAAQYPSLAGDSFRLHAGFLLALLVAVAVWWLMERSRLGFQLRATGLNADAARTAGMSVPWVTSLVMMISGALCGLAATAPVLGTQKSMDESVVGTIGFDAITVALLGRSRPLGTVLAGLLFGALRAGGTAMQAAPGTHIKIVLVLQSTIVLFIAAPPLIRAIFRLPERREPLGATSPSPASVPAAAPAAPAAKEA</sequence>
<evidence type="ECO:0000313" key="8">
    <source>
        <dbReference type="EMBL" id="OLO52692.1"/>
    </source>
</evidence>
<evidence type="ECO:0000256" key="1">
    <source>
        <dbReference type="ARBA" id="ARBA00004651"/>
    </source>
</evidence>
<feature type="compositionally biased region" description="Low complexity" evidence="6">
    <location>
        <begin position="428"/>
        <end position="449"/>
    </location>
</feature>
<feature type="compositionally biased region" description="Polar residues" evidence="6">
    <location>
        <begin position="1"/>
        <end position="12"/>
    </location>
</feature>
<evidence type="ECO:0000256" key="4">
    <source>
        <dbReference type="ARBA" id="ARBA00022989"/>
    </source>
</evidence>
<dbReference type="CDD" id="cd06580">
    <property type="entry name" value="TM_PBP1_transp_TpRbsC_like"/>
    <property type="match status" value="1"/>
</dbReference>
<feature type="transmembrane region" description="Helical" evidence="7">
    <location>
        <begin position="314"/>
        <end position="333"/>
    </location>
</feature>
<keyword evidence="2" id="KW-1003">Cell membrane</keyword>
<feature type="transmembrane region" description="Helical" evidence="7">
    <location>
        <begin position="215"/>
        <end position="233"/>
    </location>
</feature>
<dbReference type="EMBL" id="MSKM01000028">
    <property type="protein sequence ID" value="OLO52692.1"/>
    <property type="molecule type" value="Genomic_DNA"/>
</dbReference>
<dbReference type="InterPro" id="IPR001851">
    <property type="entry name" value="ABC_transp_permease"/>
</dbReference>
<comment type="subcellular location">
    <subcellularLocation>
        <location evidence="1">Cell membrane</location>
        <topology evidence="1">Multi-pass membrane protein</topology>
    </subcellularLocation>
</comment>
<name>A0A1Q8VWQ9_9ACTO</name>
<feature type="transmembrane region" description="Helical" evidence="7">
    <location>
        <begin position="185"/>
        <end position="206"/>
    </location>
</feature>
<feature type="transmembrane region" description="Helical" evidence="7">
    <location>
        <begin position="368"/>
        <end position="387"/>
    </location>
</feature>
<reference evidence="8 9" key="1">
    <citation type="submission" date="2016-12" db="EMBL/GenBank/DDBJ databases">
        <title>Genomic comparison of strains in the 'Actinomyces naeslundii' group.</title>
        <authorList>
            <person name="Mughal S.R."/>
            <person name="Do T."/>
            <person name="Gilbert S.C."/>
            <person name="Witherden E.A."/>
            <person name="Didelot X."/>
            <person name="Beighton D."/>
        </authorList>
    </citation>
    <scope>NUCLEOTIDE SEQUENCE [LARGE SCALE GENOMIC DNA]</scope>
    <source>
        <strain evidence="8 9">MMRCO6-1</strain>
    </source>
</reference>
<gene>
    <name evidence="8" type="ORF">BKH27_08940</name>
</gene>
<keyword evidence="5 7" id="KW-0472">Membrane</keyword>
<dbReference type="RefSeq" id="WP_070660116.1">
    <property type="nucleotide sequence ID" value="NZ_MSKM01000028.1"/>
</dbReference>
<protein>
    <submittedName>
        <fullName evidence="8">ABC transporter permease</fullName>
    </submittedName>
</protein>